<dbReference type="InterPro" id="IPR036676">
    <property type="entry name" value="PurM-like_C_sf"/>
</dbReference>
<dbReference type="HAMAP" id="MF_02128">
    <property type="entry name" value="TMP_kinase"/>
    <property type="match status" value="1"/>
</dbReference>
<dbReference type="GO" id="GO:0005524">
    <property type="term" value="F:ATP binding"/>
    <property type="evidence" value="ECO:0007669"/>
    <property type="project" value="UniProtKB-UniRule"/>
</dbReference>
<evidence type="ECO:0000256" key="2">
    <source>
        <dbReference type="HAMAP-Rule" id="MF_02128"/>
    </source>
</evidence>
<feature type="binding site" evidence="2">
    <location>
        <position position="145"/>
    </location>
    <ligand>
        <name>ATP</name>
        <dbReference type="ChEBI" id="CHEBI:30616"/>
    </ligand>
</feature>
<feature type="binding site" evidence="2">
    <location>
        <position position="51"/>
    </location>
    <ligand>
        <name>substrate</name>
    </ligand>
</feature>
<dbReference type="PIRSF" id="PIRSF005303">
    <property type="entry name" value="Thiam_monoph_kin"/>
    <property type="match status" value="1"/>
</dbReference>
<dbReference type="Pfam" id="PF02769">
    <property type="entry name" value="AIRS_C"/>
    <property type="match status" value="1"/>
</dbReference>
<comment type="miscellaneous">
    <text evidence="2">Reaction mechanism of ThiL seems to utilize a direct, inline transfer of the gamma-phosphate of ATP to TMP rather than a phosphorylated enzyme intermediate.</text>
</comment>
<feature type="binding site" evidence="2">
    <location>
        <position position="120"/>
    </location>
    <ligand>
        <name>Mg(2+)</name>
        <dbReference type="ChEBI" id="CHEBI:18420"/>
        <label>1</label>
    </ligand>
</feature>
<keyword evidence="2" id="KW-0547">Nucleotide-binding</keyword>
<comment type="function">
    <text evidence="2">Catalyzes the ATP-dependent phosphorylation of thiamine-monophosphate (TMP) to form thiamine-pyrophosphate (TPP), the active form of vitamin B1.</text>
</comment>
<dbReference type="EMBL" id="DROK01000116">
    <property type="protein sequence ID" value="HHI96980.1"/>
    <property type="molecule type" value="Genomic_DNA"/>
</dbReference>
<keyword evidence="2 5" id="KW-0808">Transferase</keyword>
<feature type="binding site" evidence="2">
    <location>
        <position position="211"/>
    </location>
    <ligand>
        <name>Mg(2+)</name>
        <dbReference type="ChEBI" id="CHEBI:18420"/>
        <label>5</label>
    </ligand>
</feature>
<dbReference type="GO" id="GO:0000287">
    <property type="term" value="F:magnesium ion binding"/>
    <property type="evidence" value="ECO:0007669"/>
    <property type="project" value="UniProtKB-UniRule"/>
</dbReference>
<dbReference type="InterPro" id="IPR006283">
    <property type="entry name" value="ThiL-like"/>
</dbReference>
<feature type="binding site" evidence="2">
    <location>
        <position position="42"/>
    </location>
    <ligand>
        <name>Mg(2+)</name>
        <dbReference type="ChEBI" id="CHEBI:18420"/>
        <label>4</label>
    </ligand>
</feature>
<dbReference type="EC" id="2.7.4.16" evidence="2"/>
<feature type="domain" description="PurM-like C-terminal" evidence="4">
    <location>
        <begin position="150"/>
        <end position="294"/>
    </location>
</feature>
<dbReference type="AlphaFoldDB" id="A0A7V5NZF3"/>
<feature type="binding site" evidence="2">
    <location>
        <position position="44"/>
    </location>
    <ligand>
        <name>Mg(2+)</name>
        <dbReference type="ChEBI" id="CHEBI:18420"/>
        <label>1</label>
    </ligand>
</feature>
<dbReference type="InterPro" id="IPR010918">
    <property type="entry name" value="PurM-like_C_dom"/>
</dbReference>
<keyword evidence="2" id="KW-0067">ATP-binding</keyword>
<dbReference type="Gene3D" id="3.30.1330.10">
    <property type="entry name" value="PurM-like, N-terminal domain"/>
    <property type="match status" value="1"/>
</dbReference>
<feature type="binding site" evidence="2">
    <location>
        <position position="208"/>
    </location>
    <ligand>
        <name>Mg(2+)</name>
        <dbReference type="ChEBI" id="CHEBI:18420"/>
        <label>3</label>
    </ligand>
</feature>
<evidence type="ECO:0000313" key="5">
    <source>
        <dbReference type="EMBL" id="HHI96980.1"/>
    </source>
</evidence>
<feature type="binding site" evidence="2">
    <location>
        <position position="210"/>
    </location>
    <ligand>
        <name>ATP</name>
        <dbReference type="ChEBI" id="CHEBI:30616"/>
    </ligand>
</feature>
<feature type="binding site" evidence="2">
    <location>
        <position position="73"/>
    </location>
    <ligand>
        <name>Mg(2+)</name>
        <dbReference type="ChEBI" id="CHEBI:18420"/>
        <label>3</label>
    </ligand>
</feature>
<dbReference type="Proteomes" id="UP000886101">
    <property type="component" value="Unassembled WGS sequence"/>
</dbReference>
<organism evidence="5">
    <name type="scientific">Thermodesulfatator atlanticus</name>
    <dbReference type="NCBI Taxonomy" id="501497"/>
    <lineage>
        <taxon>Bacteria</taxon>
        <taxon>Pseudomonadati</taxon>
        <taxon>Thermodesulfobacteriota</taxon>
        <taxon>Thermodesulfobacteria</taxon>
        <taxon>Thermodesulfobacteriales</taxon>
        <taxon>Thermodesulfatatoraceae</taxon>
        <taxon>Thermodesulfatator</taxon>
    </lineage>
</organism>
<dbReference type="GO" id="GO:0009228">
    <property type="term" value="P:thiamine biosynthetic process"/>
    <property type="evidence" value="ECO:0007669"/>
    <property type="project" value="UniProtKB-KW"/>
</dbReference>
<feature type="binding site" evidence="2">
    <location>
        <position position="258"/>
    </location>
    <ligand>
        <name>substrate</name>
    </ligand>
</feature>
<dbReference type="SUPFAM" id="SSF55326">
    <property type="entry name" value="PurM N-terminal domain-like"/>
    <property type="match status" value="1"/>
</dbReference>
<feature type="binding site" evidence="2">
    <location>
        <position position="73"/>
    </location>
    <ligand>
        <name>Mg(2+)</name>
        <dbReference type="ChEBI" id="CHEBI:18420"/>
        <label>2</label>
    </ligand>
</feature>
<dbReference type="GO" id="GO:0009229">
    <property type="term" value="P:thiamine diphosphate biosynthetic process"/>
    <property type="evidence" value="ECO:0007669"/>
    <property type="project" value="UniProtKB-UniRule"/>
</dbReference>
<evidence type="ECO:0000259" key="4">
    <source>
        <dbReference type="Pfam" id="PF02769"/>
    </source>
</evidence>
<feature type="binding site" evidence="2">
    <location>
        <position position="44"/>
    </location>
    <ligand>
        <name>Mg(2+)</name>
        <dbReference type="ChEBI" id="CHEBI:18420"/>
        <label>2</label>
    </ligand>
</feature>
<evidence type="ECO:0000256" key="1">
    <source>
        <dbReference type="ARBA" id="ARBA00022977"/>
    </source>
</evidence>
<accession>A0A7V5NZF3</accession>
<dbReference type="GO" id="GO:0009030">
    <property type="term" value="F:thiamine-phosphate kinase activity"/>
    <property type="evidence" value="ECO:0007669"/>
    <property type="project" value="UniProtKB-UniRule"/>
</dbReference>
<keyword evidence="1 2" id="KW-0784">Thiamine biosynthesis</keyword>
<feature type="domain" description="PurM-like N-terminal" evidence="3">
    <location>
        <begin position="26"/>
        <end position="135"/>
    </location>
</feature>
<dbReference type="InterPro" id="IPR016188">
    <property type="entry name" value="PurM-like_N"/>
</dbReference>
<dbReference type="Pfam" id="PF00586">
    <property type="entry name" value="AIRS"/>
    <property type="match status" value="1"/>
</dbReference>
<name>A0A7V5NZF3_9BACT</name>
<feature type="binding site" evidence="2">
    <location>
        <begin position="119"/>
        <end position="120"/>
    </location>
    <ligand>
        <name>ATP</name>
        <dbReference type="ChEBI" id="CHEBI:30616"/>
    </ligand>
</feature>
<dbReference type="NCBIfam" id="TIGR01379">
    <property type="entry name" value="thiL"/>
    <property type="match status" value="1"/>
</dbReference>
<feature type="binding site" evidence="2">
    <location>
        <position position="73"/>
    </location>
    <ligand>
        <name>Mg(2+)</name>
        <dbReference type="ChEBI" id="CHEBI:18420"/>
        <label>4</label>
    </ligand>
</feature>
<gene>
    <name evidence="2 5" type="primary">thiL</name>
    <name evidence="5" type="ORF">ENJ96_03935</name>
</gene>
<comment type="catalytic activity">
    <reaction evidence="2">
        <text>thiamine phosphate + ATP = thiamine diphosphate + ADP</text>
        <dbReference type="Rhea" id="RHEA:15913"/>
        <dbReference type="ChEBI" id="CHEBI:30616"/>
        <dbReference type="ChEBI" id="CHEBI:37575"/>
        <dbReference type="ChEBI" id="CHEBI:58937"/>
        <dbReference type="ChEBI" id="CHEBI:456216"/>
        <dbReference type="EC" id="2.7.4.16"/>
    </reaction>
</comment>
<comment type="caution">
    <text evidence="5">The sequence shown here is derived from an EMBL/GenBank/DDBJ whole genome shotgun (WGS) entry which is preliminary data.</text>
</comment>
<dbReference type="UniPathway" id="UPA00060">
    <property type="reaction ID" value="UER00142"/>
</dbReference>
<comment type="similarity">
    <text evidence="2">Belongs to the thiamine-monophosphate kinase family.</text>
</comment>
<dbReference type="CDD" id="cd02194">
    <property type="entry name" value="ThiL"/>
    <property type="match status" value="1"/>
</dbReference>
<evidence type="ECO:0000259" key="3">
    <source>
        <dbReference type="Pfam" id="PF00586"/>
    </source>
</evidence>
<comment type="caution">
    <text evidence="2">Lacks conserved residue(s) required for the propagation of feature annotation.</text>
</comment>
<dbReference type="SUPFAM" id="SSF56042">
    <property type="entry name" value="PurM C-terminal domain-like"/>
    <property type="match status" value="1"/>
</dbReference>
<feature type="binding site" evidence="2">
    <location>
        <position position="310"/>
    </location>
    <ligand>
        <name>substrate</name>
    </ligand>
</feature>
<dbReference type="PANTHER" id="PTHR30270:SF0">
    <property type="entry name" value="THIAMINE-MONOPHOSPHATE KINASE"/>
    <property type="match status" value="1"/>
</dbReference>
<feature type="binding site" evidence="2">
    <location>
        <position position="28"/>
    </location>
    <ligand>
        <name>Mg(2+)</name>
        <dbReference type="ChEBI" id="CHEBI:18420"/>
        <label>3</label>
    </ligand>
</feature>
<sequence length="315" mass="34770">MTEEEFLKFLRQKFRPHSREVICGVGDDCAVLDFPDHWLLLTLDTFVEGRHFSWDYFTPYEVGRRLAAANLSDLAAMGGKPTFALLSLSTPRLEEERITVFLEGIKSKLALYGAELIGGDTCRHEKWVISLTLLGHTPKGGAVFRHGANPGDLIFVSRPLGASAAALYLWQKGLEPPASLKKAHLDPDPEVTLGAILAENQLASAMIDVSDGLLLDLERLCEASGVGAELELERIPVAEEVKALPLEDPYSLALKGGEDFALLFTVPAEKAKILEQLCRRKLYQIGRIIPSPGLFLLEDRTRKPIAPEGFDHFKV</sequence>
<dbReference type="InterPro" id="IPR036921">
    <property type="entry name" value="PurM-like_N_sf"/>
</dbReference>
<dbReference type="Gene3D" id="3.90.650.10">
    <property type="entry name" value="PurM-like C-terminal domain"/>
    <property type="match status" value="1"/>
</dbReference>
<keyword evidence="2 5" id="KW-0418">Kinase</keyword>
<reference evidence="5" key="1">
    <citation type="journal article" date="2020" name="mSystems">
        <title>Genome- and Community-Level Interaction Insights into Carbon Utilization and Element Cycling Functions of Hydrothermarchaeota in Hydrothermal Sediment.</title>
        <authorList>
            <person name="Zhou Z."/>
            <person name="Liu Y."/>
            <person name="Xu W."/>
            <person name="Pan J."/>
            <person name="Luo Z.H."/>
            <person name="Li M."/>
        </authorList>
    </citation>
    <scope>NUCLEOTIDE SEQUENCE [LARGE SCALE GENOMIC DNA]</scope>
    <source>
        <strain evidence="5">HyVt-533</strain>
    </source>
</reference>
<dbReference type="PANTHER" id="PTHR30270">
    <property type="entry name" value="THIAMINE-MONOPHOSPHATE KINASE"/>
    <property type="match status" value="1"/>
</dbReference>
<keyword evidence="2" id="KW-0460">Magnesium</keyword>
<comment type="pathway">
    <text evidence="2">Cofactor biosynthesis; thiamine diphosphate biosynthesis; thiamine diphosphate from thiamine phosphate: step 1/1.</text>
</comment>
<feature type="binding site" evidence="2">
    <location>
        <position position="28"/>
    </location>
    <ligand>
        <name>Mg(2+)</name>
        <dbReference type="ChEBI" id="CHEBI:18420"/>
        <label>4</label>
    </ligand>
</feature>
<proteinExistence type="inferred from homology"/>
<protein>
    <recommendedName>
        <fullName evidence="2">Thiamine-monophosphate kinase</fullName>
        <shortName evidence="2">TMP kinase</shortName>
        <shortName evidence="2">Thiamine-phosphate kinase</shortName>
        <ecNumber evidence="2">2.7.4.16</ecNumber>
    </recommendedName>
</protein>
<keyword evidence="2" id="KW-0479">Metal-binding</keyword>